<dbReference type="Gene3D" id="3.30.1140.40">
    <property type="entry name" value="Tctex-1"/>
    <property type="match status" value="1"/>
</dbReference>
<dbReference type="Pfam" id="PF03645">
    <property type="entry name" value="Tctex-1"/>
    <property type="match status" value="1"/>
</dbReference>
<evidence type="ECO:0000313" key="2">
    <source>
        <dbReference type="EMBL" id="KAK2185543.1"/>
    </source>
</evidence>
<dbReference type="GO" id="GO:0007018">
    <property type="term" value="P:microtubule-based movement"/>
    <property type="evidence" value="ECO:0007669"/>
    <property type="project" value="TreeGrafter"/>
</dbReference>
<gene>
    <name evidence="2" type="ORF">NP493_231g03067</name>
</gene>
<evidence type="ECO:0000256" key="1">
    <source>
        <dbReference type="ARBA" id="ARBA00005361"/>
    </source>
</evidence>
<dbReference type="GO" id="GO:0005868">
    <property type="term" value="C:cytoplasmic dynein complex"/>
    <property type="evidence" value="ECO:0007669"/>
    <property type="project" value="TreeGrafter"/>
</dbReference>
<evidence type="ECO:0008006" key="4">
    <source>
        <dbReference type="Google" id="ProtNLM"/>
    </source>
</evidence>
<dbReference type="GO" id="GO:0045505">
    <property type="term" value="F:dynein intermediate chain binding"/>
    <property type="evidence" value="ECO:0007669"/>
    <property type="project" value="TreeGrafter"/>
</dbReference>
<dbReference type="GO" id="GO:0005737">
    <property type="term" value="C:cytoplasm"/>
    <property type="evidence" value="ECO:0007669"/>
    <property type="project" value="TreeGrafter"/>
</dbReference>
<dbReference type="InterPro" id="IPR038586">
    <property type="entry name" value="Tctex-1-like_sf"/>
</dbReference>
<evidence type="ECO:0000313" key="3">
    <source>
        <dbReference type="Proteomes" id="UP001209878"/>
    </source>
</evidence>
<dbReference type="PANTHER" id="PTHR21255">
    <property type="entry name" value="T-COMPLEX-ASSOCIATED-TESTIS-EXPRESSED 1/ DYNEIN LIGHT CHAIN"/>
    <property type="match status" value="1"/>
</dbReference>
<dbReference type="Proteomes" id="UP001209878">
    <property type="component" value="Unassembled WGS sequence"/>
</dbReference>
<reference evidence="2" key="1">
    <citation type="journal article" date="2023" name="Mol. Biol. Evol.">
        <title>Third-Generation Sequencing Reveals the Adaptive Role of the Epigenome in Three Deep-Sea Polychaetes.</title>
        <authorList>
            <person name="Perez M."/>
            <person name="Aroh O."/>
            <person name="Sun Y."/>
            <person name="Lan Y."/>
            <person name="Juniper S.K."/>
            <person name="Young C.R."/>
            <person name="Angers B."/>
            <person name="Qian P.Y."/>
        </authorList>
    </citation>
    <scope>NUCLEOTIDE SEQUENCE</scope>
    <source>
        <strain evidence="2">R07B-5</strain>
    </source>
</reference>
<dbReference type="CDD" id="cd21451">
    <property type="entry name" value="DLC-like_TCTEX1D"/>
    <property type="match status" value="1"/>
</dbReference>
<sequence length="110" mass="12629">MASDLQFAAYKIEHLIKDVLEAYLRRIKYNPDRCSKLCQDLCSIIKTKTKELATSRWKLVVQVLVGEDTDQRVQMASRCLWNQATDNFASATFRNKSLFAIGIVYGVHID</sequence>
<comment type="similarity">
    <text evidence="1">Belongs to the dynein light chain Tctex-type family.</text>
</comment>
<keyword evidence="3" id="KW-1185">Reference proteome</keyword>
<comment type="caution">
    <text evidence="2">The sequence shown here is derived from an EMBL/GenBank/DDBJ whole genome shotgun (WGS) entry which is preliminary data.</text>
</comment>
<organism evidence="2 3">
    <name type="scientific">Ridgeia piscesae</name>
    <name type="common">Tubeworm</name>
    <dbReference type="NCBI Taxonomy" id="27915"/>
    <lineage>
        <taxon>Eukaryota</taxon>
        <taxon>Metazoa</taxon>
        <taxon>Spiralia</taxon>
        <taxon>Lophotrochozoa</taxon>
        <taxon>Annelida</taxon>
        <taxon>Polychaeta</taxon>
        <taxon>Sedentaria</taxon>
        <taxon>Canalipalpata</taxon>
        <taxon>Sabellida</taxon>
        <taxon>Siboglinidae</taxon>
        <taxon>Ridgeia</taxon>
    </lineage>
</organism>
<dbReference type="EMBL" id="JAODUO010000231">
    <property type="protein sequence ID" value="KAK2185543.1"/>
    <property type="molecule type" value="Genomic_DNA"/>
</dbReference>
<accession>A0AAD9NZU5</accession>
<proteinExistence type="inferred from homology"/>
<protein>
    <recommendedName>
        <fullName evidence="4">Tctex1 domain-containing protein 1</fullName>
    </recommendedName>
</protein>
<name>A0AAD9NZU5_RIDPI</name>
<dbReference type="AlphaFoldDB" id="A0AAD9NZU5"/>
<dbReference type="InterPro" id="IPR005334">
    <property type="entry name" value="Tctex-1-like"/>
</dbReference>
<dbReference type="PANTHER" id="PTHR21255:SF65">
    <property type="entry name" value="TCTEX1 DOMAIN-CONTAINING PROTEIN 2"/>
    <property type="match status" value="1"/>
</dbReference>